<dbReference type="Pfam" id="PF13379">
    <property type="entry name" value="NMT1_2"/>
    <property type="match status" value="1"/>
</dbReference>
<protein>
    <submittedName>
        <fullName evidence="6">ABC transporter substrate-binding protein</fullName>
    </submittedName>
</protein>
<evidence type="ECO:0000256" key="5">
    <source>
        <dbReference type="ARBA" id="ARBA00023136"/>
    </source>
</evidence>
<evidence type="ECO:0000313" key="7">
    <source>
        <dbReference type="Proteomes" id="UP001595557"/>
    </source>
</evidence>
<sequence length="392" mass="41668">MRTLRLGYVPLIDAAPLIVAHELGFAAEEGLAFDLVRLGAWAQARDMLGAGMIDAAHMLVPMPVGQALGLGPALPAMDLVMFLSHGGQAVAVNRVLEERLRAAGHGFAFDDARAAGLALRAAVTGRLRVGVPFHLSTQSELVRHWLTGCGFAPAELDLVTVPPPMMADAIARGDVDAFCVGEPWASFAVERGLAALLLPGTAIWAAPPEKGLVLLHDFAETRPAETGALMRAIWRAGRWMDDPDHRGTAAEILSRAAYLDLPPELAERGLTGRLTISAGGDIRQAPGFIAFNAGGASFPWKSLGALFAQRIAGRHGLDPQAAMDRATPRFRTDLYRRHLRPAGAPLPGASQRVEGALPEDRLVAAERGGMILRADRFFDGFTFDPLGPASAN</sequence>
<name>A0ABV7IA32_9RHOB</name>
<organism evidence="6 7">
    <name type="scientific">Paracoccus fontiphilus</name>
    <dbReference type="NCBI Taxonomy" id="1815556"/>
    <lineage>
        <taxon>Bacteria</taxon>
        <taxon>Pseudomonadati</taxon>
        <taxon>Pseudomonadota</taxon>
        <taxon>Alphaproteobacteria</taxon>
        <taxon>Rhodobacterales</taxon>
        <taxon>Paracoccaceae</taxon>
        <taxon>Paracoccus</taxon>
    </lineage>
</organism>
<evidence type="ECO:0000256" key="1">
    <source>
        <dbReference type="ARBA" id="ARBA00004308"/>
    </source>
</evidence>
<keyword evidence="2" id="KW-0813">Transport</keyword>
<evidence type="ECO:0000256" key="2">
    <source>
        <dbReference type="ARBA" id="ARBA00022448"/>
    </source>
</evidence>
<dbReference type="SUPFAM" id="SSF53850">
    <property type="entry name" value="Periplasmic binding protein-like II"/>
    <property type="match status" value="1"/>
</dbReference>
<evidence type="ECO:0000313" key="6">
    <source>
        <dbReference type="EMBL" id="MFC3166728.1"/>
    </source>
</evidence>
<dbReference type="InterPro" id="IPR044527">
    <property type="entry name" value="NrtA/CpmA_ABC-bd_dom"/>
</dbReference>
<reference evidence="7" key="1">
    <citation type="journal article" date="2019" name="Int. J. Syst. Evol. Microbiol.">
        <title>The Global Catalogue of Microorganisms (GCM) 10K type strain sequencing project: providing services to taxonomists for standard genome sequencing and annotation.</title>
        <authorList>
            <consortium name="The Broad Institute Genomics Platform"/>
            <consortium name="The Broad Institute Genome Sequencing Center for Infectious Disease"/>
            <person name="Wu L."/>
            <person name="Ma J."/>
        </authorList>
    </citation>
    <scope>NUCLEOTIDE SEQUENCE [LARGE SCALE GENOMIC DNA]</scope>
    <source>
        <strain evidence="7">KCTC 52239</strain>
    </source>
</reference>
<keyword evidence="7" id="KW-1185">Reference proteome</keyword>
<dbReference type="Gene3D" id="3.40.190.10">
    <property type="entry name" value="Periplasmic binding protein-like II"/>
    <property type="match status" value="2"/>
</dbReference>
<proteinExistence type="predicted"/>
<keyword evidence="5" id="KW-0472">Membrane</keyword>
<evidence type="ECO:0000256" key="3">
    <source>
        <dbReference type="ARBA" id="ARBA00022475"/>
    </source>
</evidence>
<keyword evidence="4" id="KW-0997">Cell inner membrane</keyword>
<comment type="caution">
    <text evidence="6">The sequence shown here is derived from an EMBL/GenBank/DDBJ whole genome shotgun (WGS) entry which is preliminary data.</text>
</comment>
<dbReference type="Proteomes" id="UP001595557">
    <property type="component" value="Unassembled WGS sequence"/>
</dbReference>
<evidence type="ECO:0000256" key="4">
    <source>
        <dbReference type="ARBA" id="ARBA00022519"/>
    </source>
</evidence>
<dbReference type="PANTHER" id="PTHR30024">
    <property type="entry name" value="ALIPHATIC SULFONATES-BINDING PROTEIN-RELATED"/>
    <property type="match status" value="1"/>
</dbReference>
<comment type="subcellular location">
    <subcellularLocation>
        <location evidence="1">Endomembrane system</location>
    </subcellularLocation>
</comment>
<dbReference type="EMBL" id="JBHRTE010000005">
    <property type="protein sequence ID" value="MFC3166728.1"/>
    <property type="molecule type" value="Genomic_DNA"/>
</dbReference>
<dbReference type="CDD" id="cd13553">
    <property type="entry name" value="PBP2_NrtA_CpmA_like"/>
    <property type="match status" value="1"/>
</dbReference>
<dbReference type="RefSeq" id="WP_207472307.1">
    <property type="nucleotide sequence ID" value="NZ_JAFNAW010000148.1"/>
</dbReference>
<gene>
    <name evidence="6" type="ORF">ACFOD7_01535</name>
</gene>
<keyword evidence="3" id="KW-1003">Cell membrane</keyword>
<accession>A0ABV7IA32</accession>
<dbReference type="PANTHER" id="PTHR30024:SF43">
    <property type="entry name" value="BLL4572 PROTEIN"/>
    <property type="match status" value="1"/>
</dbReference>